<reference evidence="2" key="1">
    <citation type="journal article" date="2019" name="Int. J. Syst. Evol. Microbiol.">
        <title>The Global Catalogue of Microorganisms (GCM) 10K type strain sequencing project: providing services to taxonomists for standard genome sequencing and annotation.</title>
        <authorList>
            <consortium name="The Broad Institute Genomics Platform"/>
            <consortium name="The Broad Institute Genome Sequencing Center for Infectious Disease"/>
            <person name="Wu L."/>
            <person name="Ma J."/>
        </authorList>
    </citation>
    <scope>NUCLEOTIDE SEQUENCE [LARGE SCALE GENOMIC DNA]</scope>
    <source>
        <strain evidence="2">CCUG 62414</strain>
    </source>
</reference>
<evidence type="ECO:0000313" key="2">
    <source>
        <dbReference type="Proteomes" id="UP001597061"/>
    </source>
</evidence>
<dbReference type="EMBL" id="JBHTJI010000003">
    <property type="protein sequence ID" value="MFD0990701.1"/>
    <property type="molecule type" value="Genomic_DNA"/>
</dbReference>
<dbReference type="RefSeq" id="WP_379926341.1">
    <property type="nucleotide sequence ID" value="NZ_JBHTJI010000003.1"/>
</dbReference>
<gene>
    <name evidence="1" type="ORF">ACFQ1R_11385</name>
</gene>
<keyword evidence="2" id="KW-1185">Reference proteome</keyword>
<name>A0ABW3JKR3_9FLAO</name>
<evidence type="ECO:0000313" key="1">
    <source>
        <dbReference type="EMBL" id="MFD0990701.1"/>
    </source>
</evidence>
<organism evidence="1 2">
    <name type="scientific">Mariniflexile jejuense</name>
    <dbReference type="NCBI Taxonomy" id="1173582"/>
    <lineage>
        <taxon>Bacteria</taxon>
        <taxon>Pseudomonadati</taxon>
        <taxon>Bacteroidota</taxon>
        <taxon>Flavobacteriia</taxon>
        <taxon>Flavobacteriales</taxon>
        <taxon>Flavobacteriaceae</taxon>
        <taxon>Mariniflexile</taxon>
    </lineage>
</organism>
<accession>A0ABW3JKR3</accession>
<sequence length="116" mass="13399">MKNELMEYKWNPFDAGNSIGTIGSENGKILKDEENPFGARITLEENGSIAPFSITVGIYGLMFHTDFYSSLENAEKEFQTFKAKVEKVIEHYSIDENKRDSEWNEKHNQLMELLTE</sequence>
<protein>
    <submittedName>
        <fullName evidence="1">Uncharacterized protein</fullName>
    </submittedName>
</protein>
<dbReference type="Proteomes" id="UP001597061">
    <property type="component" value="Unassembled WGS sequence"/>
</dbReference>
<proteinExistence type="predicted"/>
<comment type="caution">
    <text evidence="1">The sequence shown here is derived from an EMBL/GenBank/DDBJ whole genome shotgun (WGS) entry which is preliminary data.</text>
</comment>